<evidence type="ECO:0000259" key="15">
    <source>
        <dbReference type="PROSITE" id="PS51747"/>
    </source>
</evidence>
<feature type="chain" id="PRO_5004000328" evidence="13">
    <location>
        <begin position="20"/>
        <end position="602"/>
    </location>
</feature>
<keyword evidence="11" id="KW-0325">Glycoprotein</keyword>
<organism evidence="16 17">
    <name type="scientific">Tupaia chinensis</name>
    <name type="common">Chinese tree shrew</name>
    <name type="synonym">Tupaia belangeri chinensis</name>
    <dbReference type="NCBI Taxonomy" id="246437"/>
    <lineage>
        <taxon>Eukaryota</taxon>
        <taxon>Metazoa</taxon>
        <taxon>Chordata</taxon>
        <taxon>Craniata</taxon>
        <taxon>Vertebrata</taxon>
        <taxon>Euteleostomi</taxon>
        <taxon>Mammalia</taxon>
        <taxon>Eutheria</taxon>
        <taxon>Euarchontoglires</taxon>
        <taxon>Scandentia</taxon>
        <taxon>Tupaiidae</taxon>
        <taxon>Tupaia</taxon>
    </lineage>
</organism>
<dbReference type="PROSITE" id="PS51747">
    <property type="entry name" value="CYT_DCMP_DEAMINASES_2"/>
    <property type="match status" value="1"/>
</dbReference>
<comment type="cofactor">
    <cofactor evidence="1">
        <name>Zn(2+)</name>
        <dbReference type="ChEBI" id="CHEBI:29105"/>
    </cofactor>
</comment>
<dbReference type="InterPro" id="IPR016192">
    <property type="entry name" value="APOBEC/CMP_deaminase_Zn-bd"/>
</dbReference>
<evidence type="ECO:0000256" key="3">
    <source>
        <dbReference type="ARBA" id="ARBA00006656"/>
    </source>
</evidence>
<dbReference type="InterPro" id="IPR015615">
    <property type="entry name" value="TGF-beta-rel"/>
</dbReference>
<feature type="domain" description="CMP/dCMP-type deaminase" evidence="15">
    <location>
        <begin position="451"/>
        <end position="575"/>
    </location>
</feature>
<protein>
    <submittedName>
        <fullName evidence="16">Growth/differentiation factor 3</fullName>
    </submittedName>
</protein>
<dbReference type="PRINTS" id="PR00669">
    <property type="entry name" value="INHIBINA"/>
</dbReference>
<keyword evidence="8" id="KW-0862">Zinc</keyword>
<evidence type="ECO:0000256" key="13">
    <source>
        <dbReference type="SAM" id="SignalP"/>
    </source>
</evidence>
<dbReference type="Pfam" id="PF18769">
    <property type="entry name" value="APOBEC1"/>
    <property type="match status" value="1"/>
</dbReference>
<dbReference type="InterPro" id="IPR017948">
    <property type="entry name" value="TGFb_CS"/>
</dbReference>
<dbReference type="Proteomes" id="UP000011518">
    <property type="component" value="Unassembled WGS sequence"/>
</dbReference>
<evidence type="ECO:0000256" key="5">
    <source>
        <dbReference type="ARBA" id="ARBA00022525"/>
    </source>
</evidence>
<evidence type="ECO:0000256" key="4">
    <source>
        <dbReference type="ARBA" id="ARBA00022514"/>
    </source>
</evidence>
<dbReference type="Gene3D" id="2.10.90.10">
    <property type="entry name" value="Cystine-knot cytokines"/>
    <property type="match status" value="1"/>
</dbReference>
<evidence type="ECO:0000256" key="9">
    <source>
        <dbReference type="ARBA" id="ARBA00023030"/>
    </source>
</evidence>
<dbReference type="Pfam" id="PF00019">
    <property type="entry name" value="TGF_beta"/>
    <property type="match status" value="1"/>
</dbReference>
<dbReference type="PROSITE" id="PS00250">
    <property type="entry name" value="TGF_BETA_1"/>
    <property type="match status" value="1"/>
</dbReference>
<dbReference type="SUPFAM" id="SSF57501">
    <property type="entry name" value="Cystine-knot cytokines"/>
    <property type="match status" value="1"/>
</dbReference>
<dbReference type="SUPFAM" id="SSF53927">
    <property type="entry name" value="Cytidine deaminase-like"/>
    <property type="match status" value="1"/>
</dbReference>
<gene>
    <name evidence="16" type="ORF">TREES_T100002747</name>
</gene>
<dbReference type="Gene3D" id="3.40.140.10">
    <property type="entry name" value="Cytidine Deaminase, domain 2"/>
    <property type="match status" value="1"/>
</dbReference>
<feature type="domain" description="TGF-beta family profile" evidence="14">
    <location>
        <begin position="275"/>
        <end position="392"/>
    </location>
</feature>
<dbReference type="InterPro" id="IPR016193">
    <property type="entry name" value="Cytidine_deaminase-like"/>
</dbReference>
<evidence type="ECO:0000256" key="12">
    <source>
        <dbReference type="RuleBase" id="RU000354"/>
    </source>
</evidence>
<keyword evidence="17" id="KW-1185">Reference proteome</keyword>
<sequence length="602" mass="68089">MLPSLRVLALSFLVTLTLGQTFQFPRYVFLQFLGLDKVPSPQKLQPVPSILKKVLQDREVAAATGASPDLCYVRELGVRGNVLRLLPDQGERDEGGIGARLPRVSPPFVDPGAFSTESFFLYPKKRPHASSCLQKVLYFNLSAIKEQGQVTMARLSLDLGPSSYSHLGPELELALSLVQEPRGWGRSTPRPGKVLALQSVPWPQGVLNFNLLEVAADWTRNPQKNSGLFLEILVKEDRDSRESSQLEDPCARLRRSLHASLLLVTLDPEQCRPSWKRRAAVPAPQASCKHLCHRHQLFINFRDRGWHKWIIDPKGFMANYCHGDCPFSLTTSLNSSNYAFLQALMHAADPDVPQAVCIPTRLSPISMLYQDNDDNVILRHYEDMVVDECGCGGEWDKARNERKLEAGDWALKAKATVPQVLVCKQKRLEAKGPGRRQLREYELGETGPSTGDATLRRRIEPWEFESFFDPRVLRRETCLLYEIQWGRSQKLWRSSGRNTTNHVEVNFIGKLTSERHFQPAIGCSVTWFLSWSPCWECCKAIGEFLSQHPNVKLVIYVARLFHHTDERNRQGLRDLINSGVTIQIMTAVGKAINKESSLFARA</sequence>
<dbReference type="SMART" id="SM00204">
    <property type="entry name" value="TGFB"/>
    <property type="match status" value="1"/>
</dbReference>
<keyword evidence="7 13" id="KW-0732">Signal</keyword>
<dbReference type="AlphaFoldDB" id="L9KYP8"/>
<accession>L9KYP8</accession>
<comment type="similarity">
    <text evidence="3 12">Belongs to the TGF-beta family.</text>
</comment>
<dbReference type="PROSITE" id="PS51362">
    <property type="entry name" value="TGF_BETA_2"/>
    <property type="match status" value="1"/>
</dbReference>
<name>L9KYP8_TUPCH</name>
<keyword evidence="4" id="KW-0202">Cytokine</keyword>
<evidence type="ECO:0000256" key="2">
    <source>
        <dbReference type="ARBA" id="ARBA00004613"/>
    </source>
</evidence>
<evidence type="ECO:0000259" key="14">
    <source>
        <dbReference type="PROSITE" id="PS51362"/>
    </source>
</evidence>
<proteinExistence type="inferred from homology"/>
<dbReference type="Pfam" id="PF00688">
    <property type="entry name" value="TGFb_propeptide"/>
    <property type="match status" value="1"/>
</dbReference>
<dbReference type="GO" id="GO:0008270">
    <property type="term" value="F:zinc ion binding"/>
    <property type="evidence" value="ECO:0007669"/>
    <property type="project" value="InterPro"/>
</dbReference>
<reference evidence="17" key="1">
    <citation type="submission" date="2012-07" db="EMBL/GenBank/DDBJ databases">
        <title>Genome of the Chinese tree shrew, a rising model animal genetically related to primates.</title>
        <authorList>
            <person name="Zhang G."/>
            <person name="Fan Y."/>
            <person name="Yao Y."/>
            <person name="Huang Z."/>
        </authorList>
    </citation>
    <scope>NUCLEOTIDE SEQUENCE [LARGE SCALE GENOMIC DNA]</scope>
</reference>
<dbReference type="FunFam" id="2.10.90.10:FF:000001">
    <property type="entry name" value="Bone morphogenetic protein 4"/>
    <property type="match status" value="1"/>
</dbReference>
<evidence type="ECO:0000256" key="11">
    <source>
        <dbReference type="ARBA" id="ARBA00023180"/>
    </source>
</evidence>
<keyword evidence="5" id="KW-0964">Secreted</keyword>
<evidence type="ECO:0000256" key="7">
    <source>
        <dbReference type="ARBA" id="ARBA00022729"/>
    </source>
</evidence>
<dbReference type="InterPro" id="IPR029034">
    <property type="entry name" value="Cystine-knot_cytokine"/>
</dbReference>
<dbReference type="PANTHER" id="PTHR11848">
    <property type="entry name" value="TGF-BETA FAMILY"/>
    <property type="match status" value="1"/>
</dbReference>
<dbReference type="InParanoid" id="L9KYP8"/>
<keyword evidence="6" id="KW-0479">Metal-binding</keyword>
<evidence type="ECO:0000313" key="17">
    <source>
        <dbReference type="Proteomes" id="UP000011518"/>
    </source>
</evidence>
<dbReference type="GO" id="GO:0005615">
    <property type="term" value="C:extracellular space"/>
    <property type="evidence" value="ECO:0007669"/>
    <property type="project" value="UniProtKB-KW"/>
</dbReference>
<dbReference type="eggNOG" id="KOG3900">
    <property type="taxonomic scope" value="Eukaryota"/>
</dbReference>
<dbReference type="GO" id="GO:0016787">
    <property type="term" value="F:hydrolase activity"/>
    <property type="evidence" value="ECO:0007669"/>
    <property type="project" value="InterPro"/>
</dbReference>
<comment type="subcellular location">
    <subcellularLocation>
        <location evidence="2">Secreted</location>
    </subcellularLocation>
</comment>
<evidence type="ECO:0000256" key="10">
    <source>
        <dbReference type="ARBA" id="ARBA00023157"/>
    </source>
</evidence>
<reference evidence="17" key="2">
    <citation type="journal article" date="2013" name="Nat. Commun.">
        <title>Genome of the Chinese tree shrew.</title>
        <authorList>
            <person name="Fan Y."/>
            <person name="Huang Z.Y."/>
            <person name="Cao C.C."/>
            <person name="Chen C.S."/>
            <person name="Chen Y.X."/>
            <person name="Fan D.D."/>
            <person name="He J."/>
            <person name="Hou H.L."/>
            <person name="Hu L."/>
            <person name="Hu X.T."/>
            <person name="Jiang X.T."/>
            <person name="Lai R."/>
            <person name="Lang Y.S."/>
            <person name="Liang B."/>
            <person name="Liao S.G."/>
            <person name="Mu D."/>
            <person name="Ma Y.Y."/>
            <person name="Niu Y.Y."/>
            <person name="Sun X.Q."/>
            <person name="Xia J.Q."/>
            <person name="Xiao J."/>
            <person name="Xiong Z.Q."/>
            <person name="Xu L."/>
            <person name="Yang L."/>
            <person name="Zhang Y."/>
            <person name="Zhao W."/>
            <person name="Zhao X.D."/>
            <person name="Zheng Y.T."/>
            <person name="Zhou J.M."/>
            <person name="Zhu Y.B."/>
            <person name="Zhang G.J."/>
            <person name="Wang J."/>
            <person name="Yao Y.G."/>
        </authorList>
    </citation>
    <scope>NUCLEOTIDE SEQUENCE [LARGE SCALE GENOMIC DNA]</scope>
</reference>
<keyword evidence="10" id="KW-1015">Disulfide bond</keyword>
<dbReference type="CDD" id="cd13764">
    <property type="entry name" value="TGF_beta_GDF1_3_like"/>
    <property type="match status" value="1"/>
</dbReference>
<keyword evidence="9 12" id="KW-0339">Growth factor</keyword>
<evidence type="ECO:0000256" key="1">
    <source>
        <dbReference type="ARBA" id="ARBA00001947"/>
    </source>
</evidence>
<dbReference type="FunCoup" id="L9KYP8">
    <property type="interactions" value="201"/>
</dbReference>
<dbReference type="InterPro" id="IPR001839">
    <property type="entry name" value="TGF-b_C"/>
</dbReference>
<feature type="signal peptide" evidence="13">
    <location>
        <begin position="1"/>
        <end position="19"/>
    </location>
</feature>
<evidence type="ECO:0000256" key="6">
    <source>
        <dbReference type="ARBA" id="ARBA00022723"/>
    </source>
</evidence>
<dbReference type="PROSITE" id="PS00903">
    <property type="entry name" value="CYT_DCMP_DEAMINASES_1"/>
    <property type="match status" value="1"/>
</dbReference>
<dbReference type="InterPro" id="IPR002125">
    <property type="entry name" value="CMP_dCMP_dom"/>
</dbReference>
<dbReference type="GO" id="GO:0005125">
    <property type="term" value="F:cytokine activity"/>
    <property type="evidence" value="ECO:0007669"/>
    <property type="project" value="UniProtKB-KW"/>
</dbReference>
<dbReference type="PANTHER" id="PTHR11848:SF38">
    <property type="entry name" value="GROWTH_DIFFERENTIATION FACTOR 3"/>
    <property type="match status" value="1"/>
</dbReference>
<dbReference type="STRING" id="246437.L9KYP8"/>
<dbReference type="CDD" id="cd01283">
    <property type="entry name" value="cytidine_deaminase"/>
    <property type="match status" value="1"/>
</dbReference>
<dbReference type="EMBL" id="KB320605">
    <property type="protein sequence ID" value="ELW67604.1"/>
    <property type="molecule type" value="Genomic_DNA"/>
</dbReference>
<evidence type="ECO:0000256" key="8">
    <source>
        <dbReference type="ARBA" id="ARBA00022833"/>
    </source>
</evidence>
<evidence type="ECO:0000313" key="16">
    <source>
        <dbReference type="EMBL" id="ELW67604.1"/>
    </source>
</evidence>
<dbReference type="GO" id="GO:0008083">
    <property type="term" value="F:growth factor activity"/>
    <property type="evidence" value="ECO:0007669"/>
    <property type="project" value="UniProtKB-KW"/>
</dbReference>
<dbReference type="InterPro" id="IPR001111">
    <property type="entry name" value="TGF-b_propeptide"/>
</dbReference>